<feature type="chain" id="PRO_5015748780" description="RND transporter" evidence="2">
    <location>
        <begin position="37"/>
        <end position="617"/>
    </location>
</feature>
<gene>
    <name evidence="3" type="ORF">C5Y93_06845</name>
</gene>
<dbReference type="PROSITE" id="PS51257">
    <property type="entry name" value="PROKAR_LIPOPROTEIN"/>
    <property type="match status" value="1"/>
</dbReference>
<accession>A0A2S8GR35</accession>
<dbReference type="EMBL" id="PUHZ01000007">
    <property type="protein sequence ID" value="PQO46862.1"/>
    <property type="molecule type" value="Genomic_DNA"/>
</dbReference>
<evidence type="ECO:0008006" key="5">
    <source>
        <dbReference type="Google" id="ProtNLM"/>
    </source>
</evidence>
<dbReference type="RefSeq" id="WP_105334661.1">
    <property type="nucleotide sequence ID" value="NZ_PUHZ01000007.1"/>
</dbReference>
<dbReference type="AlphaFoldDB" id="A0A2S8GR35"/>
<evidence type="ECO:0000256" key="2">
    <source>
        <dbReference type="SAM" id="SignalP"/>
    </source>
</evidence>
<evidence type="ECO:0000256" key="1">
    <source>
        <dbReference type="ARBA" id="ARBA00007613"/>
    </source>
</evidence>
<dbReference type="Gene3D" id="2.20.200.10">
    <property type="entry name" value="Outer membrane efflux proteins (OEP)"/>
    <property type="match status" value="1"/>
</dbReference>
<dbReference type="Pfam" id="PF02321">
    <property type="entry name" value="OEP"/>
    <property type="match status" value="2"/>
</dbReference>
<dbReference type="GO" id="GO:0015562">
    <property type="term" value="F:efflux transmembrane transporter activity"/>
    <property type="evidence" value="ECO:0007669"/>
    <property type="project" value="InterPro"/>
</dbReference>
<feature type="signal peptide" evidence="2">
    <location>
        <begin position="1"/>
        <end position="36"/>
    </location>
</feature>
<dbReference type="Proteomes" id="UP000237819">
    <property type="component" value="Unassembled WGS sequence"/>
</dbReference>
<proteinExistence type="inferred from homology"/>
<organism evidence="3 4">
    <name type="scientific">Blastopirellula marina</name>
    <dbReference type="NCBI Taxonomy" id="124"/>
    <lineage>
        <taxon>Bacteria</taxon>
        <taxon>Pseudomonadati</taxon>
        <taxon>Planctomycetota</taxon>
        <taxon>Planctomycetia</taxon>
        <taxon>Pirellulales</taxon>
        <taxon>Pirellulaceae</taxon>
        <taxon>Blastopirellula</taxon>
    </lineage>
</organism>
<dbReference type="Gene3D" id="1.20.1600.10">
    <property type="entry name" value="Outer membrane efflux proteins (OEP)"/>
    <property type="match status" value="1"/>
</dbReference>
<dbReference type="PANTHER" id="PTHR30203:SF30">
    <property type="entry name" value="OUTER MEMBRANE PROTEIN-RELATED"/>
    <property type="match status" value="1"/>
</dbReference>
<comment type="caution">
    <text evidence="3">The sequence shown here is derived from an EMBL/GenBank/DDBJ whole genome shotgun (WGS) entry which is preliminary data.</text>
</comment>
<reference evidence="3 4" key="1">
    <citation type="submission" date="2018-02" db="EMBL/GenBank/DDBJ databases">
        <title>Comparative genomes isolates from brazilian mangrove.</title>
        <authorList>
            <person name="Araujo J.E."/>
            <person name="Taketani R.G."/>
            <person name="Silva M.C.P."/>
            <person name="Loureco M.V."/>
            <person name="Andreote F.D."/>
        </authorList>
    </citation>
    <scope>NUCLEOTIDE SEQUENCE [LARGE SCALE GENOMIC DNA]</scope>
    <source>
        <strain evidence="3 4">Nap-Phe MGV</strain>
    </source>
</reference>
<keyword evidence="2" id="KW-0732">Signal</keyword>
<protein>
    <recommendedName>
        <fullName evidence="5">RND transporter</fullName>
    </recommendedName>
</protein>
<sequence>MSRNKPSKRFMRGPAFHSLVAGAVACVMLSALSGCAIPQLCCAKRGAPLPEDFVGTTTAENSAQIGIEEFFDDQTLTQLMAQGLQANQELRIRNQEIRIASNEIMARRGAYLPFVSVGARGGMERTSKFTPLGAAEEQLTYPVGGKFPDPLPNVGLTANLFWRIDIWRELRNARDAAMQRYVEAVEVRNYYVTQLVAEIAEKYYELAALDKRLVYLNQTIEIQKQSLEVAKAQKEAARGTELPVQRFLAEVRKNESQLLIVRQQIIETENRINFLVGRFPQPVERTGWDFVTLDSQVLAVGVPAQLLSNRRDIRAAEREIAASGLDVLVARARFYPRFDISAGIGYEAFNPRYLFDPGAFIANAAGELVAPLINKAAIRADYLNANARQLQAIYDYQRTVLNAYTEVVNSMTKVENYRRSVQVKQGQVAALEQSVSVASDLFNNARPEVEYMDVLFAQRDLLEARTDLIETKQQQLSAIVSAYQALGGGYLWSTTGLTWLDVYCEPLLIQPDEVIMPPMPEDAIELPEPAQADMPMPPMPPGQPMAPVAPMAAPMVEPMPVAPPVDMSLQPASVDPIWSQNPPPAAPNQPVGYFQPAAYQQPAGYPQPVVIENPLRY</sequence>
<evidence type="ECO:0000313" key="4">
    <source>
        <dbReference type="Proteomes" id="UP000237819"/>
    </source>
</evidence>
<dbReference type="InterPro" id="IPR003423">
    <property type="entry name" value="OMP_efflux"/>
</dbReference>
<dbReference type="OrthoDB" id="9783163at2"/>
<dbReference type="SUPFAM" id="SSF56954">
    <property type="entry name" value="Outer membrane efflux proteins (OEP)"/>
    <property type="match status" value="1"/>
</dbReference>
<name>A0A2S8GR35_9BACT</name>
<dbReference type="PANTHER" id="PTHR30203">
    <property type="entry name" value="OUTER MEMBRANE CATION EFFLUX PROTEIN"/>
    <property type="match status" value="1"/>
</dbReference>
<comment type="similarity">
    <text evidence="1">Belongs to the outer membrane factor (OMF) (TC 1.B.17) family.</text>
</comment>
<dbReference type="InterPro" id="IPR010131">
    <property type="entry name" value="MdtP/NodT-like"/>
</dbReference>
<evidence type="ECO:0000313" key="3">
    <source>
        <dbReference type="EMBL" id="PQO46862.1"/>
    </source>
</evidence>